<gene>
    <name evidence="1" type="ORF">EV421DRAFT_410158</name>
</gene>
<proteinExistence type="predicted"/>
<evidence type="ECO:0000313" key="1">
    <source>
        <dbReference type="EMBL" id="KAK0454315.1"/>
    </source>
</evidence>
<comment type="caution">
    <text evidence="1">The sequence shown here is derived from an EMBL/GenBank/DDBJ whole genome shotgun (WGS) entry which is preliminary data.</text>
</comment>
<organism evidence="1 2">
    <name type="scientific">Armillaria borealis</name>
    <dbReference type="NCBI Taxonomy" id="47425"/>
    <lineage>
        <taxon>Eukaryota</taxon>
        <taxon>Fungi</taxon>
        <taxon>Dikarya</taxon>
        <taxon>Basidiomycota</taxon>
        <taxon>Agaricomycotina</taxon>
        <taxon>Agaricomycetes</taxon>
        <taxon>Agaricomycetidae</taxon>
        <taxon>Agaricales</taxon>
        <taxon>Marasmiineae</taxon>
        <taxon>Physalacriaceae</taxon>
        <taxon>Armillaria</taxon>
    </lineage>
</organism>
<reference evidence="1" key="1">
    <citation type="submission" date="2023-06" db="EMBL/GenBank/DDBJ databases">
        <authorList>
            <consortium name="Lawrence Berkeley National Laboratory"/>
            <person name="Ahrendt S."/>
            <person name="Sahu N."/>
            <person name="Indic B."/>
            <person name="Wong-Bajracharya J."/>
            <person name="Merenyi Z."/>
            <person name="Ke H.-M."/>
            <person name="Monk M."/>
            <person name="Kocsube S."/>
            <person name="Drula E."/>
            <person name="Lipzen A."/>
            <person name="Balint B."/>
            <person name="Henrissat B."/>
            <person name="Andreopoulos B."/>
            <person name="Martin F.M."/>
            <person name="Harder C.B."/>
            <person name="Rigling D."/>
            <person name="Ford K.L."/>
            <person name="Foster G.D."/>
            <person name="Pangilinan J."/>
            <person name="Papanicolaou A."/>
            <person name="Barry K."/>
            <person name="LaButti K."/>
            <person name="Viragh M."/>
            <person name="Koriabine M."/>
            <person name="Yan M."/>
            <person name="Riley R."/>
            <person name="Champramary S."/>
            <person name="Plett K.L."/>
            <person name="Tsai I.J."/>
            <person name="Slot J."/>
            <person name="Sipos G."/>
            <person name="Plett J."/>
            <person name="Nagy L.G."/>
            <person name="Grigoriev I.V."/>
        </authorList>
    </citation>
    <scope>NUCLEOTIDE SEQUENCE</scope>
    <source>
        <strain evidence="1">FPL87.14</strain>
    </source>
</reference>
<keyword evidence="2" id="KW-1185">Reference proteome</keyword>
<evidence type="ECO:0000313" key="2">
    <source>
        <dbReference type="Proteomes" id="UP001175226"/>
    </source>
</evidence>
<sequence length="132" mass="15035">MKQLKTSQETKFGHYPSLLVPMMQTPKFPLVLVLVRYSYMEGRPKGGSQFTLFLESKYAKNSSSNVMRGGEQVSEAHLRMFSLLLSFNSELLDPAYSEEHQSHWNGISQAVIEETKMSFFIPVLDRDGLKAL</sequence>
<name>A0AA39K4E3_9AGAR</name>
<dbReference type="Proteomes" id="UP001175226">
    <property type="component" value="Unassembled WGS sequence"/>
</dbReference>
<dbReference type="AlphaFoldDB" id="A0AA39K4E3"/>
<accession>A0AA39K4E3</accession>
<protein>
    <submittedName>
        <fullName evidence="1">Uncharacterized protein</fullName>
    </submittedName>
</protein>
<dbReference type="EMBL" id="JAUEPT010000002">
    <property type="protein sequence ID" value="KAK0454315.1"/>
    <property type="molecule type" value="Genomic_DNA"/>
</dbReference>